<evidence type="ECO:0000313" key="5">
    <source>
        <dbReference type="EMBL" id="SJZ79214.1"/>
    </source>
</evidence>
<dbReference type="InterPro" id="IPR002022">
    <property type="entry name" value="Pec_lyase"/>
</dbReference>
<evidence type="ECO:0000313" key="6">
    <source>
        <dbReference type="Proteomes" id="UP000190395"/>
    </source>
</evidence>
<dbReference type="GO" id="GO:0030570">
    <property type="term" value="F:pectate lyase activity"/>
    <property type="evidence" value="ECO:0007669"/>
    <property type="project" value="InterPro"/>
</dbReference>
<dbReference type="AlphaFoldDB" id="A0A1T4NIZ5"/>
<dbReference type="GeneID" id="303367478"/>
<keyword evidence="1 2" id="KW-0456">Lyase</keyword>
<comment type="similarity">
    <text evidence="2">Belongs to the polysaccharide lyase 1 family.</text>
</comment>
<dbReference type="EMBL" id="FUXC01000006">
    <property type="protein sequence ID" value="SJZ79214.1"/>
    <property type="molecule type" value="Genomic_DNA"/>
</dbReference>
<dbReference type="GO" id="GO:0005576">
    <property type="term" value="C:extracellular region"/>
    <property type="evidence" value="ECO:0007669"/>
    <property type="project" value="UniProtKB-SubCell"/>
</dbReference>
<evidence type="ECO:0000259" key="4">
    <source>
        <dbReference type="SMART" id="SM00656"/>
    </source>
</evidence>
<dbReference type="SUPFAM" id="SSF51126">
    <property type="entry name" value="Pectin lyase-like"/>
    <property type="match status" value="1"/>
</dbReference>
<dbReference type="GO" id="GO:0000272">
    <property type="term" value="P:polysaccharide catabolic process"/>
    <property type="evidence" value="ECO:0007669"/>
    <property type="project" value="UniProtKB-KW"/>
</dbReference>
<dbReference type="InterPro" id="IPR011050">
    <property type="entry name" value="Pectin_lyase_fold/virulence"/>
</dbReference>
<dbReference type="Pfam" id="PF00544">
    <property type="entry name" value="Pectate_lyase_4"/>
    <property type="match status" value="1"/>
</dbReference>
<dbReference type="RefSeq" id="WP_078930981.1">
    <property type="nucleotide sequence ID" value="NZ_FUXC01000006.1"/>
</dbReference>
<proteinExistence type="inferred from homology"/>
<dbReference type="OrthoDB" id="148600at2"/>
<accession>A0A1T4NIZ5</accession>
<dbReference type="SMART" id="SM00656">
    <property type="entry name" value="Amb_all"/>
    <property type="match status" value="1"/>
</dbReference>
<feature type="chain" id="PRO_5012233584" evidence="3">
    <location>
        <begin position="27"/>
        <end position="434"/>
    </location>
</feature>
<reference evidence="5 6" key="1">
    <citation type="submission" date="2017-02" db="EMBL/GenBank/DDBJ databases">
        <authorList>
            <person name="Peterson S.W."/>
        </authorList>
    </citation>
    <scope>NUCLEOTIDE SEQUENCE [LARGE SCALE GENOMIC DNA]</scope>
    <source>
        <strain evidence="5 6">ATCC BAA-909</strain>
    </source>
</reference>
<keyword evidence="2" id="KW-0624">Polysaccharide degradation</keyword>
<feature type="signal peptide" evidence="3">
    <location>
        <begin position="1"/>
        <end position="26"/>
    </location>
</feature>
<protein>
    <submittedName>
        <fullName evidence="5">Pectate lyase</fullName>
    </submittedName>
</protein>
<name>A0A1T4NIZ5_9SPIR</name>
<dbReference type="STRING" id="225004.SAMN02745152_01236"/>
<gene>
    <name evidence="5" type="ORF">SAMN02745152_01236</name>
</gene>
<sequence>MKKNFISAVCVALFSVAGLFATQISANDKSDGWASFAGTKDLSGNAVVPPSAYGTNGGEGASVVLTVTNREELLSALKQGDRRIIYVKGIIDMTDTGSGSLLPETVNGSTAQMDKLLKEKTAGTVLPVNSYKEWKEKYTASFNYDEDQSGKIAELRTELNNYWRELVFLRLQDNTTLIGLDENSGIRGGSVSIKKVQNVIVRNLSFTNCYNPFPKIEESDGLNADFDCVAIQNSKYVWIDHCSLSPKFSHKEVESDKYLTKDGKSVKWQVYDGLCDITNTNDFVTVSWCKFYNHDKTMLIGNSDKKFVDRLHQTITLHHNWYDKCTQRLPMVRFATVHIYNNLYTNTESRGIDRRAECRIYSEANSFADKEKSVTSNTFGSMYDVASKNIKTAGLSQKPEWIPADYYSYKADNAESVEQIVKAGAGNGKVLVKK</sequence>
<dbReference type="PANTHER" id="PTHR31683">
    <property type="entry name" value="PECTATE LYASE 18-RELATED"/>
    <property type="match status" value="1"/>
</dbReference>
<dbReference type="PANTHER" id="PTHR31683:SF18">
    <property type="entry name" value="PECTATE LYASE 21-RELATED"/>
    <property type="match status" value="1"/>
</dbReference>
<keyword evidence="3" id="KW-0732">Signal</keyword>
<evidence type="ECO:0000256" key="1">
    <source>
        <dbReference type="ARBA" id="ARBA00023239"/>
    </source>
</evidence>
<evidence type="ECO:0000256" key="3">
    <source>
        <dbReference type="SAM" id="SignalP"/>
    </source>
</evidence>
<feature type="domain" description="Pectate lyase" evidence="4">
    <location>
        <begin position="141"/>
        <end position="373"/>
    </location>
</feature>
<dbReference type="Gene3D" id="2.160.20.10">
    <property type="entry name" value="Single-stranded right-handed beta-helix, Pectin lyase-like"/>
    <property type="match status" value="1"/>
</dbReference>
<keyword evidence="6" id="KW-1185">Reference proteome</keyword>
<dbReference type="Proteomes" id="UP000190395">
    <property type="component" value="Unassembled WGS sequence"/>
</dbReference>
<comment type="subcellular location">
    <subcellularLocation>
        <location evidence="2">Secreted</location>
    </subcellularLocation>
</comment>
<keyword evidence="2" id="KW-0119">Carbohydrate metabolism</keyword>
<dbReference type="InterPro" id="IPR045032">
    <property type="entry name" value="PEL"/>
</dbReference>
<dbReference type="InterPro" id="IPR012334">
    <property type="entry name" value="Pectin_lyas_fold"/>
</dbReference>
<organism evidence="5 6">
    <name type="scientific">Treponema berlinense</name>
    <dbReference type="NCBI Taxonomy" id="225004"/>
    <lineage>
        <taxon>Bacteria</taxon>
        <taxon>Pseudomonadati</taxon>
        <taxon>Spirochaetota</taxon>
        <taxon>Spirochaetia</taxon>
        <taxon>Spirochaetales</taxon>
        <taxon>Treponemataceae</taxon>
        <taxon>Treponema</taxon>
    </lineage>
</organism>
<keyword evidence="2" id="KW-0964">Secreted</keyword>
<evidence type="ECO:0000256" key="2">
    <source>
        <dbReference type="RuleBase" id="RU361173"/>
    </source>
</evidence>